<dbReference type="PIRSF" id="PIRSF001357">
    <property type="entry name" value="DeoC"/>
    <property type="match status" value="1"/>
</dbReference>
<keyword evidence="2 7" id="KW-0963">Cytoplasm</keyword>
<dbReference type="InterPro" id="IPR013785">
    <property type="entry name" value="Aldolase_TIM"/>
</dbReference>
<dbReference type="Gene3D" id="3.20.20.70">
    <property type="entry name" value="Aldolase class I"/>
    <property type="match status" value="1"/>
</dbReference>
<evidence type="ECO:0000313" key="9">
    <source>
        <dbReference type="Proteomes" id="UP000050929"/>
    </source>
</evidence>
<protein>
    <recommendedName>
        <fullName evidence="7">Deoxyribose-phosphate aldolase</fullName>
        <shortName evidence="7">DERA</shortName>
        <ecNumber evidence="7">4.1.2.4</ecNumber>
    </recommendedName>
    <alternativeName>
        <fullName evidence="7">2-deoxy-D-ribose 5-phosphate aldolase</fullName>
    </alternativeName>
    <alternativeName>
        <fullName evidence="7">Phosphodeoxyriboaldolase</fullName>
        <shortName evidence="7">Deoxyriboaldolase</shortName>
    </alternativeName>
</protein>
<dbReference type="PANTHER" id="PTHR10889">
    <property type="entry name" value="DEOXYRIBOSE-PHOSPHATE ALDOLASE"/>
    <property type="match status" value="1"/>
</dbReference>
<evidence type="ECO:0000313" key="8">
    <source>
        <dbReference type="EMBL" id="KRK64019.1"/>
    </source>
</evidence>
<keyword evidence="4 7" id="KW-0704">Schiff base</keyword>
<comment type="pathway">
    <text evidence="7">Carbohydrate degradation; 2-deoxy-D-ribose 1-phosphate degradation; D-glyceraldehyde 3-phosphate and acetaldehyde from 2-deoxy-alpha-D-ribose 1-phosphate: step 2/2.</text>
</comment>
<comment type="catalytic activity">
    <reaction evidence="5 7">
        <text>2-deoxy-D-ribose 5-phosphate = D-glyceraldehyde 3-phosphate + acetaldehyde</text>
        <dbReference type="Rhea" id="RHEA:12821"/>
        <dbReference type="ChEBI" id="CHEBI:15343"/>
        <dbReference type="ChEBI" id="CHEBI:59776"/>
        <dbReference type="ChEBI" id="CHEBI:62877"/>
        <dbReference type="EC" id="4.1.2.4"/>
    </reaction>
</comment>
<gene>
    <name evidence="7" type="primary">deoC</name>
    <name evidence="8" type="ORF">FC72_GL000794</name>
</gene>
<evidence type="ECO:0000256" key="2">
    <source>
        <dbReference type="ARBA" id="ARBA00022490"/>
    </source>
</evidence>
<feature type="active site" description="Proton donor/acceptor" evidence="7">
    <location>
        <position position="190"/>
    </location>
</feature>
<dbReference type="Pfam" id="PF01791">
    <property type="entry name" value="DeoC"/>
    <property type="match status" value="1"/>
</dbReference>
<evidence type="ECO:0000256" key="6">
    <source>
        <dbReference type="ARBA" id="ARBA00056337"/>
    </source>
</evidence>
<sequence length="240" mass="26784">MIIKKYTLDDLARMIDHTNLHAYASDEDMIKLCDEAKEYHFKMVAINQVQSKTCYEQLKDTDIDIGAAISFPLGQTTIESKLFDTKNAIDNGANEIDYVINITELKNKNYDYIEKEMSEMVELCHSNSVLIKVIFENTYLTDEEIAEVAKIAKKVRPDFIKTSTGFGPSGAKVEDVKLMKSIVEDDVLVKAAGGIRNSDDFLAMISAGADRIGTSSGVKIINALKQHMKDDDVDSIKIGR</sequence>
<dbReference type="FunFam" id="3.20.20.70:FF:000044">
    <property type="entry name" value="Deoxyribose-phosphate aldolase"/>
    <property type="match status" value="1"/>
</dbReference>
<feature type="active site" description="Schiff-base intermediate with acetaldehyde" evidence="7">
    <location>
        <position position="161"/>
    </location>
</feature>
<dbReference type="EC" id="4.1.2.4" evidence="7"/>
<dbReference type="PATRIC" id="fig|1423811.3.peg.805"/>
<proteinExistence type="inferred from homology"/>
<dbReference type="GO" id="GO:0006018">
    <property type="term" value="P:2-deoxyribose 1-phosphate catabolic process"/>
    <property type="evidence" value="ECO:0007669"/>
    <property type="project" value="UniProtKB-UniRule"/>
</dbReference>
<evidence type="ECO:0000256" key="5">
    <source>
        <dbReference type="ARBA" id="ARBA00048791"/>
    </source>
</evidence>
<organism evidence="8 9">
    <name type="scientific">Companilactobacillus tucceti DSM 20183</name>
    <dbReference type="NCBI Taxonomy" id="1423811"/>
    <lineage>
        <taxon>Bacteria</taxon>
        <taxon>Bacillati</taxon>
        <taxon>Bacillota</taxon>
        <taxon>Bacilli</taxon>
        <taxon>Lactobacillales</taxon>
        <taxon>Lactobacillaceae</taxon>
        <taxon>Companilactobacillus</taxon>
    </lineage>
</organism>
<dbReference type="PANTHER" id="PTHR10889:SF1">
    <property type="entry name" value="DEOXYRIBOSE-PHOSPHATE ALDOLASE"/>
    <property type="match status" value="1"/>
</dbReference>
<dbReference type="SMART" id="SM01133">
    <property type="entry name" value="DeoC"/>
    <property type="match status" value="1"/>
</dbReference>
<dbReference type="CDD" id="cd00959">
    <property type="entry name" value="DeoC"/>
    <property type="match status" value="1"/>
</dbReference>
<dbReference type="AlphaFoldDB" id="A0A0R1J5C6"/>
<dbReference type="InterPro" id="IPR002915">
    <property type="entry name" value="DeoC/FbaB/LacD_aldolase"/>
</dbReference>
<dbReference type="InterPro" id="IPR028581">
    <property type="entry name" value="DeoC_typeI"/>
</dbReference>
<dbReference type="STRING" id="1423811.FC72_GL000794"/>
<reference evidence="8 9" key="1">
    <citation type="journal article" date="2015" name="Genome Announc.">
        <title>Expanding the biotechnology potential of lactobacilli through comparative genomics of 213 strains and associated genera.</title>
        <authorList>
            <person name="Sun Z."/>
            <person name="Harris H.M."/>
            <person name="McCann A."/>
            <person name="Guo C."/>
            <person name="Argimon S."/>
            <person name="Zhang W."/>
            <person name="Yang X."/>
            <person name="Jeffery I.B."/>
            <person name="Cooney J.C."/>
            <person name="Kagawa T.F."/>
            <person name="Liu W."/>
            <person name="Song Y."/>
            <person name="Salvetti E."/>
            <person name="Wrobel A."/>
            <person name="Rasinkangas P."/>
            <person name="Parkhill J."/>
            <person name="Rea M.C."/>
            <person name="O'Sullivan O."/>
            <person name="Ritari J."/>
            <person name="Douillard F.P."/>
            <person name="Paul Ross R."/>
            <person name="Yang R."/>
            <person name="Briner A.E."/>
            <person name="Felis G.E."/>
            <person name="de Vos W.M."/>
            <person name="Barrangou R."/>
            <person name="Klaenhammer T.R."/>
            <person name="Caufield P.W."/>
            <person name="Cui Y."/>
            <person name="Zhang H."/>
            <person name="O'Toole P.W."/>
        </authorList>
    </citation>
    <scope>NUCLEOTIDE SEQUENCE [LARGE SCALE GENOMIC DNA]</scope>
    <source>
        <strain evidence="8 9">DSM 20183</strain>
    </source>
</reference>
<dbReference type="Proteomes" id="UP000050929">
    <property type="component" value="Unassembled WGS sequence"/>
</dbReference>
<feature type="active site" description="Proton donor/acceptor" evidence="7">
    <location>
        <position position="97"/>
    </location>
</feature>
<evidence type="ECO:0000256" key="7">
    <source>
        <dbReference type="HAMAP-Rule" id="MF_00114"/>
    </source>
</evidence>
<dbReference type="GO" id="GO:0005737">
    <property type="term" value="C:cytoplasm"/>
    <property type="evidence" value="ECO:0007669"/>
    <property type="project" value="UniProtKB-SubCell"/>
</dbReference>
<dbReference type="NCBIfam" id="TIGR00126">
    <property type="entry name" value="deoC"/>
    <property type="match status" value="1"/>
</dbReference>
<keyword evidence="3 7" id="KW-0456">Lyase</keyword>
<dbReference type="EMBL" id="AZDG01000018">
    <property type="protein sequence ID" value="KRK64019.1"/>
    <property type="molecule type" value="Genomic_DNA"/>
</dbReference>
<name>A0A0R1J5C6_9LACO</name>
<comment type="caution">
    <text evidence="8">The sequence shown here is derived from an EMBL/GenBank/DDBJ whole genome shotgun (WGS) entry which is preliminary data.</text>
</comment>
<dbReference type="OrthoDB" id="9778711at2"/>
<dbReference type="GO" id="GO:0004139">
    <property type="term" value="F:deoxyribose-phosphate aldolase activity"/>
    <property type="evidence" value="ECO:0007669"/>
    <property type="project" value="UniProtKB-UniRule"/>
</dbReference>
<keyword evidence="9" id="KW-1185">Reference proteome</keyword>
<evidence type="ECO:0000256" key="1">
    <source>
        <dbReference type="ARBA" id="ARBA00010936"/>
    </source>
</evidence>
<dbReference type="RefSeq" id="WP_057766629.1">
    <property type="nucleotide sequence ID" value="NZ_AZDG01000018.1"/>
</dbReference>
<dbReference type="UniPathway" id="UPA00002">
    <property type="reaction ID" value="UER00468"/>
</dbReference>
<dbReference type="InterPro" id="IPR011343">
    <property type="entry name" value="DeoC"/>
</dbReference>
<evidence type="ECO:0000256" key="3">
    <source>
        <dbReference type="ARBA" id="ARBA00023239"/>
    </source>
</evidence>
<dbReference type="SUPFAM" id="SSF51569">
    <property type="entry name" value="Aldolase"/>
    <property type="match status" value="1"/>
</dbReference>
<dbReference type="GO" id="GO:0016052">
    <property type="term" value="P:carbohydrate catabolic process"/>
    <property type="evidence" value="ECO:0007669"/>
    <property type="project" value="TreeGrafter"/>
</dbReference>
<evidence type="ECO:0000256" key="4">
    <source>
        <dbReference type="ARBA" id="ARBA00023270"/>
    </source>
</evidence>
<comment type="similarity">
    <text evidence="1 7">Belongs to the DeoC/FbaB aldolase family. DeoC type 1 subfamily.</text>
</comment>
<comment type="function">
    <text evidence="6 7">Catalyzes a reversible aldol reaction between acetaldehyde and D-glyceraldehyde 3-phosphate to generate 2-deoxy-D-ribose 5-phosphate.</text>
</comment>
<comment type="subcellular location">
    <subcellularLocation>
        <location evidence="7">Cytoplasm</location>
    </subcellularLocation>
</comment>
<dbReference type="HAMAP" id="MF_00114">
    <property type="entry name" value="DeoC_type1"/>
    <property type="match status" value="1"/>
</dbReference>
<accession>A0A0R1J5C6</accession>
<dbReference type="GO" id="GO:0009264">
    <property type="term" value="P:deoxyribonucleotide catabolic process"/>
    <property type="evidence" value="ECO:0007669"/>
    <property type="project" value="UniProtKB-UniRule"/>
</dbReference>